<dbReference type="RefSeq" id="WP_152890254.1">
    <property type="nucleotide sequence ID" value="NZ_WHJC01000146.1"/>
</dbReference>
<reference evidence="1 2" key="1">
    <citation type="submission" date="2019-10" db="EMBL/GenBank/DDBJ databases">
        <title>The Genome Sequence of Clostridium tarantellae Isolated from Fish Brain.</title>
        <authorList>
            <person name="Bano L."/>
            <person name="Kiel M."/>
            <person name="Sales G."/>
            <person name="Doxey A.C."/>
            <person name="Mansfield M.J."/>
            <person name="Schiavone M."/>
            <person name="Rossetto O."/>
            <person name="Pirazzini M."/>
            <person name="Dobrindt U."/>
            <person name="Montecucco C."/>
        </authorList>
    </citation>
    <scope>NUCLEOTIDE SEQUENCE [LARGE SCALE GENOMIC DNA]</scope>
    <source>
        <strain evidence="1 2">DSM 3997</strain>
    </source>
</reference>
<comment type="caution">
    <text evidence="1">The sequence shown here is derived from an EMBL/GenBank/DDBJ whole genome shotgun (WGS) entry which is preliminary data.</text>
</comment>
<evidence type="ECO:0000313" key="2">
    <source>
        <dbReference type="Proteomes" id="UP000430345"/>
    </source>
</evidence>
<name>A0A6I1ML05_9CLOT</name>
<dbReference type="EMBL" id="WHJC01000146">
    <property type="protein sequence ID" value="MPQ44085.1"/>
    <property type="molecule type" value="Genomic_DNA"/>
</dbReference>
<protein>
    <submittedName>
        <fullName evidence="1">Uncharacterized protein</fullName>
    </submittedName>
</protein>
<dbReference type="OrthoDB" id="5638364at2"/>
<dbReference type="AlphaFoldDB" id="A0A6I1ML05"/>
<gene>
    <name evidence="1" type="ORF">GBZ86_09960</name>
</gene>
<organism evidence="1 2">
    <name type="scientific">Clostridium tarantellae</name>
    <dbReference type="NCBI Taxonomy" id="39493"/>
    <lineage>
        <taxon>Bacteria</taxon>
        <taxon>Bacillati</taxon>
        <taxon>Bacillota</taxon>
        <taxon>Clostridia</taxon>
        <taxon>Eubacteriales</taxon>
        <taxon>Clostridiaceae</taxon>
        <taxon>Clostridium</taxon>
    </lineage>
</organism>
<dbReference type="Proteomes" id="UP000430345">
    <property type="component" value="Unassembled WGS sequence"/>
</dbReference>
<proteinExistence type="predicted"/>
<sequence>MRINFTKKQYETLLEMCLLGAYIIEESTLEVDDNYNEFLKYILEFNDNLRTNEKVFNNFNNLASILINNMDFKEEFLAKYNERTFWKELSSRLAARDALEEIGEELKVEDYNKYLKIKNKYEKKYEEQFNIDKYNNIKLPY</sequence>
<evidence type="ECO:0000313" key="1">
    <source>
        <dbReference type="EMBL" id="MPQ44085.1"/>
    </source>
</evidence>
<keyword evidence="2" id="KW-1185">Reference proteome</keyword>
<accession>A0A6I1ML05</accession>